<accession>A0ABT7C1M7</accession>
<proteinExistence type="predicted"/>
<dbReference type="Proteomes" id="UP001232992">
    <property type="component" value="Unassembled WGS sequence"/>
</dbReference>
<dbReference type="PANTHER" id="PTHR34475:SF1">
    <property type="entry name" value="CYTOSKELETON PROTEIN RODZ"/>
    <property type="match status" value="1"/>
</dbReference>
<dbReference type="InterPro" id="IPR050400">
    <property type="entry name" value="Bact_Cytoskel_RodZ"/>
</dbReference>
<dbReference type="EMBL" id="JAQOSQ010000028">
    <property type="protein sequence ID" value="MDJ1185210.1"/>
    <property type="molecule type" value="Genomic_DNA"/>
</dbReference>
<organism evidence="2 3">
    <name type="scientific">Roseofilum casamattae BLCC-M143</name>
    <dbReference type="NCBI Taxonomy" id="3022442"/>
    <lineage>
        <taxon>Bacteria</taxon>
        <taxon>Bacillati</taxon>
        <taxon>Cyanobacteriota</taxon>
        <taxon>Cyanophyceae</taxon>
        <taxon>Desertifilales</taxon>
        <taxon>Desertifilaceae</taxon>
        <taxon>Roseofilum</taxon>
        <taxon>Roseofilum casamattae</taxon>
    </lineage>
</organism>
<dbReference type="InterPro" id="IPR010982">
    <property type="entry name" value="Lambda_DNA-bd_dom_sf"/>
</dbReference>
<dbReference type="RefSeq" id="WP_283759857.1">
    <property type="nucleotide sequence ID" value="NZ_JAQOSQ010000028.1"/>
</dbReference>
<gene>
    <name evidence="2" type="ORF">PMH09_18640</name>
</gene>
<name>A0ABT7C1M7_9CYAN</name>
<dbReference type="PANTHER" id="PTHR34475">
    <property type="match status" value="1"/>
</dbReference>
<dbReference type="Pfam" id="PF13413">
    <property type="entry name" value="HTH_25"/>
    <property type="match status" value="1"/>
</dbReference>
<dbReference type="Gene3D" id="1.10.260.40">
    <property type="entry name" value="lambda repressor-like DNA-binding domains"/>
    <property type="match status" value="1"/>
</dbReference>
<sequence length="315" mass="34854">MTDRAKPLSVNACETWNISPEQLRSLLGQIEDKLHHSEVYRRTLAALQTQSGEALNPPLEDMSMLIKAMGREAIRISLQHFLAQERKKIHRSQSEAAIAPVTTPPSNPTPPAIETTKKVASFRPRKVSKAQLAQQKAKEEKEQAWKAIGEQLQHARYARSLSLEQLHALTRIPLHELKALEAGDLDRLPEEVYLQGFVRRLSIVLGLDSQQLLSTLPTPDTRHSVIPSWYRPPTGNKRSMYLQPAHLYVGYTALMAGAVGGLTLLYGEAPSGAAQEQLQPGPQHSAPDRDREAYAAESLSSAEIPPPEALEPNSL</sequence>
<evidence type="ECO:0000313" key="2">
    <source>
        <dbReference type="EMBL" id="MDJ1185210.1"/>
    </source>
</evidence>
<feature type="region of interest" description="Disordered" evidence="1">
    <location>
        <begin position="272"/>
        <end position="315"/>
    </location>
</feature>
<protein>
    <submittedName>
        <fullName evidence="2">Helix-turn-helix domain-containing protein</fullName>
    </submittedName>
</protein>
<keyword evidence="3" id="KW-1185">Reference proteome</keyword>
<reference evidence="2 3" key="1">
    <citation type="submission" date="2023-01" db="EMBL/GenBank/DDBJ databases">
        <title>Novel diversity within Roseofilum (Cyanobacteria; Desertifilaceae) from marine benthic mats with descriptions of four novel species.</title>
        <authorList>
            <person name="Wang Y."/>
            <person name="Berthold D.E."/>
            <person name="Hu J."/>
            <person name="Lefler F.W."/>
            <person name="Laughinghouse H.D. IV."/>
        </authorList>
    </citation>
    <scope>NUCLEOTIDE SEQUENCE [LARGE SCALE GENOMIC DNA]</scope>
    <source>
        <strain evidence="2 3">BLCC-M143</strain>
    </source>
</reference>
<evidence type="ECO:0000256" key="1">
    <source>
        <dbReference type="SAM" id="MobiDB-lite"/>
    </source>
</evidence>
<comment type="caution">
    <text evidence="2">The sequence shown here is derived from an EMBL/GenBank/DDBJ whole genome shotgun (WGS) entry which is preliminary data.</text>
</comment>
<evidence type="ECO:0000313" key="3">
    <source>
        <dbReference type="Proteomes" id="UP001232992"/>
    </source>
</evidence>